<dbReference type="EMBL" id="KF900308">
    <property type="protein sequence ID" value="AIE90389.1"/>
    <property type="molecule type" value="Genomic_DNA"/>
</dbReference>
<feature type="transmembrane region" description="Helical" evidence="1">
    <location>
        <begin position="57"/>
        <end position="78"/>
    </location>
</feature>
<dbReference type="InterPro" id="IPR001457">
    <property type="entry name" value="NADH_UbQ/plastoQ_OxRdtase_su6"/>
</dbReference>
<evidence type="ECO:0000313" key="2">
    <source>
        <dbReference type="EMBL" id="AIE90389.1"/>
    </source>
</evidence>
<keyword evidence="1" id="KW-0472">Membrane</keyword>
<dbReference type="InterPro" id="IPR042106">
    <property type="entry name" value="Nuo/plastoQ_OxRdtase_6_NuoJ"/>
</dbReference>
<name>A0A075FGG3_9EURY</name>
<dbReference type="PANTHER" id="PTHR33269:SF17">
    <property type="entry name" value="NADH-UBIQUINONE OXIDOREDUCTASE CHAIN 6"/>
    <property type="match status" value="1"/>
</dbReference>
<dbReference type="GO" id="GO:0008137">
    <property type="term" value="F:NADH dehydrogenase (ubiquinone) activity"/>
    <property type="evidence" value="ECO:0007669"/>
    <property type="project" value="InterPro"/>
</dbReference>
<dbReference type="Pfam" id="PF00499">
    <property type="entry name" value="Oxidored_q3"/>
    <property type="match status" value="1"/>
</dbReference>
<feature type="transmembrane region" description="Helical" evidence="1">
    <location>
        <begin position="6"/>
        <end position="26"/>
    </location>
</feature>
<protein>
    <submittedName>
        <fullName evidence="2">NADH-quinone oxidoreductase subunit J</fullName>
    </submittedName>
</protein>
<dbReference type="Gene3D" id="1.20.120.1200">
    <property type="entry name" value="NADH-ubiquinone/plastoquinone oxidoreductase chain 6, subunit NuoJ"/>
    <property type="match status" value="1"/>
</dbReference>
<reference evidence="2" key="1">
    <citation type="journal article" date="2014" name="Genome Biol. Evol.">
        <title>Pangenome evidence for extensive interdomain horizontal transfer affecting lineage core and shell genes in uncultured planktonic thaumarchaeota and euryarchaeota.</title>
        <authorList>
            <person name="Deschamps P."/>
            <person name="Zivanovic Y."/>
            <person name="Moreira D."/>
            <person name="Rodriguez-Valera F."/>
            <person name="Lopez-Garcia P."/>
        </authorList>
    </citation>
    <scope>NUCLEOTIDE SEQUENCE</scope>
</reference>
<organism evidence="2">
    <name type="scientific">uncultured marine group II/III euryarchaeote AD1000_02_H02</name>
    <dbReference type="NCBI Taxonomy" id="1457702"/>
    <lineage>
        <taxon>Archaea</taxon>
        <taxon>Methanobacteriati</taxon>
        <taxon>Methanobacteriota</taxon>
        <taxon>environmental samples</taxon>
    </lineage>
</organism>
<sequence length="87" mass="9388">MTIDFEALIFLILAATAIGGALGCVYSRRVAHSLLSLMMTFFAVAGVFVMASAEMLAAIQILVYLGSVMLVVQFGVMLTRKQIQEDV</sequence>
<evidence type="ECO:0000256" key="1">
    <source>
        <dbReference type="SAM" id="Phobius"/>
    </source>
</evidence>
<keyword evidence="1" id="KW-0812">Transmembrane</keyword>
<dbReference type="AlphaFoldDB" id="A0A075FGG3"/>
<feature type="transmembrane region" description="Helical" evidence="1">
    <location>
        <begin position="33"/>
        <end position="51"/>
    </location>
</feature>
<accession>A0A075FGG3</accession>
<dbReference type="PANTHER" id="PTHR33269">
    <property type="entry name" value="NADH-UBIQUINONE OXIDOREDUCTASE CHAIN 6"/>
    <property type="match status" value="1"/>
</dbReference>
<proteinExistence type="predicted"/>
<keyword evidence="1" id="KW-1133">Transmembrane helix</keyword>